<dbReference type="STRING" id="416944.SAMN05421548_11711"/>
<dbReference type="RefSeq" id="WP_143189281.1">
    <property type="nucleotide sequence ID" value="NZ_FMYQ01000017.1"/>
</dbReference>
<protein>
    <submittedName>
        <fullName evidence="1">Uncharacterized protein</fullName>
    </submittedName>
</protein>
<sequence length="107" mass="11730">MSRRARLKPRLNHPAAEAVLLSHMELTRTELLAANVGLRAVARATPRANSLSLANVGRAFSTAPYVTMLGSILVGTLLVGPKRVVPFMLRTGLTGWIARNIRLRFTR</sequence>
<reference evidence="2" key="1">
    <citation type="submission" date="2016-09" db="EMBL/GenBank/DDBJ databases">
        <authorList>
            <person name="Varghese N."/>
            <person name="Submissions S."/>
        </authorList>
    </citation>
    <scope>NUCLEOTIDE SEQUENCE [LARGE SCALE GENOMIC DNA]</scope>
    <source>
        <strain evidence="2">TNe-862</strain>
    </source>
</reference>
<dbReference type="EMBL" id="FMYQ01000017">
    <property type="protein sequence ID" value="SDD27354.1"/>
    <property type="molecule type" value="Genomic_DNA"/>
</dbReference>
<evidence type="ECO:0000313" key="2">
    <source>
        <dbReference type="Proteomes" id="UP000198908"/>
    </source>
</evidence>
<dbReference type="AlphaFoldDB" id="A0A1G6TER7"/>
<organism evidence="1 2">
    <name type="scientific">Paraburkholderia lycopersici</name>
    <dbReference type="NCBI Taxonomy" id="416944"/>
    <lineage>
        <taxon>Bacteria</taxon>
        <taxon>Pseudomonadati</taxon>
        <taxon>Pseudomonadota</taxon>
        <taxon>Betaproteobacteria</taxon>
        <taxon>Burkholderiales</taxon>
        <taxon>Burkholderiaceae</taxon>
        <taxon>Paraburkholderia</taxon>
    </lineage>
</organism>
<proteinExistence type="predicted"/>
<name>A0A1G6TER7_9BURK</name>
<gene>
    <name evidence="1" type="ORF">SAMN05421548_11711</name>
</gene>
<dbReference type="OrthoDB" id="9106329at2"/>
<accession>A0A1G6TER7</accession>
<evidence type="ECO:0000313" key="1">
    <source>
        <dbReference type="EMBL" id="SDD27354.1"/>
    </source>
</evidence>
<dbReference type="Proteomes" id="UP000198908">
    <property type="component" value="Unassembled WGS sequence"/>
</dbReference>
<keyword evidence="2" id="KW-1185">Reference proteome</keyword>